<organism evidence="1 2">
    <name type="scientific">Vicia faba</name>
    <name type="common">Broad bean</name>
    <name type="synonym">Faba vulgaris</name>
    <dbReference type="NCBI Taxonomy" id="3906"/>
    <lineage>
        <taxon>Eukaryota</taxon>
        <taxon>Viridiplantae</taxon>
        <taxon>Streptophyta</taxon>
        <taxon>Embryophyta</taxon>
        <taxon>Tracheophyta</taxon>
        <taxon>Spermatophyta</taxon>
        <taxon>Magnoliopsida</taxon>
        <taxon>eudicotyledons</taxon>
        <taxon>Gunneridae</taxon>
        <taxon>Pentapetalae</taxon>
        <taxon>rosids</taxon>
        <taxon>fabids</taxon>
        <taxon>Fabales</taxon>
        <taxon>Fabaceae</taxon>
        <taxon>Papilionoideae</taxon>
        <taxon>50 kb inversion clade</taxon>
        <taxon>NPAAA clade</taxon>
        <taxon>Hologalegina</taxon>
        <taxon>IRL clade</taxon>
        <taxon>Fabeae</taxon>
        <taxon>Vicia</taxon>
    </lineage>
</organism>
<proteinExistence type="predicted"/>
<protein>
    <submittedName>
        <fullName evidence="1">Uncharacterized protein</fullName>
    </submittedName>
</protein>
<gene>
    <name evidence="1" type="ORF">VFH_I272920</name>
</gene>
<sequence>MKRGIRVTSRGSSSLSHDPLCSLLNSGRSTPSSQPMNANATATLHLCFNHKPSPLNMVQSLISIHEGDLSPLAIVSISNTSSFFRHHTLQIYSHVLLSITDSRVQNKICKRISKENSPIRDVPVIIQSDGEQEDQRNYVGEAVKGLFCYAGPASVTGWDLVAGRNLSTFRPSSFLPLKPRYADKDWYEAADAQFGESMELWP</sequence>
<dbReference type="AlphaFoldDB" id="A0AAV0YQ75"/>
<reference evidence="1 2" key="1">
    <citation type="submission" date="2023-01" db="EMBL/GenBank/DDBJ databases">
        <authorList>
            <person name="Kreplak J."/>
        </authorList>
    </citation>
    <scope>NUCLEOTIDE SEQUENCE [LARGE SCALE GENOMIC DNA]</scope>
</reference>
<evidence type="ECO:0000313" key="2">
    <source>
        <dbReference type="Proteomes" id="UP001157006"/>
    </source>
</evidence>
<name>A0AAV0YQ75_VICFA</name>
<evidence type="ECO:0000313" key="1">
    <source>
        <dbReference type="EMBL" id="CAI8586848.1"/>
    </source>
</evidence>
<accession>A0AAV0YQ75</accession>
<dbReference type="Proteomes" id="UP001157006">
    <property type="component" value="Chromosome 1L"/>
</dbReference>
<keyword evidence="2" id="KW-1185">Reference proteome</keyword>
<dbReference type="EMBL" id="OX451736">
    <property type="protein sequence ID" value="CAI8586848.1"/>
    <property type="molecule type" value="Genomic_DNA"/>
</dbReference>